<dbReference type="Gene3D" id="1.25.40.10">
    <property type="entry name" value="Tetratricopeptide repeat domain"/>
    <property type="match status" value="2"/>
</dbReference>
<dbReference type="InterPro" id="IPR006597">
    <property type="entry name" value="Sel1-like"/>
</dbReference>
<sequence>MTYSLQCNANNRAEKNTAIKQCYTYFDQHLIQKARPFCEEAVALGDRQAELFLALLSFDDAAELNWYLQELKASDNHFYMSRIAYMYEMGLGTQKNYKKAVHWYMQAFEHKSKIASEPLGGIFLKGGSGIKADPKKSAYWYQLAAQQGDLIAFKRLGRFYSKGLGVEKNISLAKKWLQLAADEYDTQSMVLLGLILKSENNHESAIELWQHASKLHNAHAKFLLGRAYFNGKHLKKDYAHAIALFKISSQCGNPNSNEVPELHIHFCQQQAPYYLGQIYEHGKGVKIDIEKARRWYKQATRQGSIEALKALSGLISEDSVNQ</sequence>
<dbReference type="InterPro" id="IPR052945">
    <property type="entry name" value="Mitotic_Regulator"/>
</dbReference>
<proteinExistence type="predicted"/>
<dbReference type="PANTHER" id="PTHR43628:SF1">
    <property type="entry name" value="CHITIN SYNTHASE REGULATORY FACTOR 2-RELATED"/>
    <property type="match status" value="1"/>
</dbReference>
<evidence type="ECO:0000313" key="1">
    <source>
        <dbReference type="EMBL" id="VAW67507.1"/>
    </source>
</evidence>
<organism evidence="1">
    <name type="scientific">hydrothermal vent metagenome</name>
    <dbReference type="NCBI Taxonomy" id="652676"/>
    <lineage>
        <taxon>unclassified sequences</taxon>
        <taxon>metagenomes</taxon>
        <taxon>ecological metagenomes</taxon>
    </lineage>
</organism>
<gene>
    <name evidence="1" type="ORF">MNBD_GAMMA10-1945</name>
</gene>
<dbReference type="Pfam" id="PF08238">
    <property type="entry name" value="Sel1"/>
    <property type="match status" value="5"/>
</dbReference>
<dbReference type="EMBL" id="UOFJ01000275">
    <property type="protein sequence ID" value="VAW67507.1"/>
    <property type="molecule type" value="Genomic_DNA"/>
</dbReference>
<evidence type="ECO:0008006" key="2">
    <source>
        <dbReference type="Google" id="ProtNLM"/>
    </source>
</evidence>
<dbReference type="AlphaFoldDB" id="A0A3B0XW89"/>
<name>A0A3B0XW89_9ZZZZ</name>
<reference evidence="1" key="1">
    <citation type="submission" date="2018-06" db="EMBL/GenBank/DDBJ databases">
        <authorList>
            <person name="Zhirakovskaya E."/>
        </authorList>
    </citation>
    <scope>NUCLEOTIDE SEQUENCE</scope>
</reference>
<accession>A0A3B0XW89</accession>
<dbReference type="SMART" id="SM00671">
    <property type="entry name" value="SEL1"/>
    <property type="match status" value="6"/>
</dbReference>
<dbReference type="PANTHER" id="PTHR43628">
    <property type="entry name" value="ACTIVATOR OF C KINASE PROTEIN 1-RELATED"/>
    <property type="match status" value="1"/>
</dbReference>
<dbReference type="SUPFAM" id="SSF81901">
    <property type="entry name" value="HCP-like"/>
    <property type="match status" value="2"/>
</dbReference>
<dbReference type="InterPro" id="IPR011990">
    <property type="entry name" value="TPR-like_helical_dom_sf"/>
</dbReference>
<protein>
    <recommendedName>
        <fullName evidence="2">TETRATRICOPEPTIDE REPEAT FAMILY PROTEIN</fullName>
    </recommendedName>
</protein>